<dbReference type="InterPro" id="IPR004761">
    <property type="entry name" value="Spore_GerAB"/>
</dbReference>
<feature type="transmembrane region" description="Helical" evidence="8">
    <location>
        <begin position="353"/>
        <end position="373"/>
    </location>
</feature>
<dbReference type="Proteomes" id="UP001343257">
    <property type="component" value="Unassembled WGS sequence"/>
</dbReference>
<keyword evidence="4" id="KW-0309">Germination</keyword>
<dbReference type="PANTHER" id="PTHR34975">
    <property type="entry name" value="SPORE GERMINATION PROTEIN A2"/>
    <property type="match status" value="1"/>
</dbReference>
<evidence type="ECO:0000256" key="8">
    <source>
        <dbReference type="SAM" id="Phobius"/>
    </source>
</evidence>
<organism evidence="9 10">
    <name type="scientific">Paenibacillus chibensis</name>
    <dbReference type="NCBI Taxonomy" id="59846"/>
    <lineage>
        <taxon>Bacteria</taxon>
        <taxon>Bacillati</taxon>
        <taxon>Bacillota</taxon>
        <taxon>Bacilli</taxon>
        <taxon>Bacillales</taxon>
        <taxon>Paenibacillaceae</taxon>
        <taxon>Paenibacillus</taxon>
    </lineage>
</organism>
<dbReference type="RefSeq" id="WP_328280924.1">
    <property type="nucleotide sequence ID" value="NZ_JARTLD010000055.1"/>
</dbReference>
<evidence type="ECO:0000256" key="3">
    <source>
        <dbReference type="ARBA" id="ARBA00022448"/>
    </source>
</evidence>
<dbReference type="PANTHER" id="PTHR34975:SF2">
    <property type="entry name" value="SPORE GERMINATION PROTEIN A2"/>
    <property type="match status" value="1"/>
</dbReference>
<feature type="transmembrane region" description="Helical" evidence="8">
    <location>
        <begin position="155"/>
        <end position="179"/>
    </location>
</feature>
<feature type="transmembrane region" description="Helical" evidence="8">
    <location>
        <begin position="199"/>
        <end position="217"/>
    </location>
</feature>
<keyword evidence="10" id="KW-1185">Reference proteome</keyword>
<accession>A0ABU6PXZ5</accession>
<evidence type="ECO:0000313" key="10">
    <source>
        <dbReference type="Proteomes" id="UP001343257"/>
    </source>
</evidence>
<name>A0ABU6PXZ5_9BACL</name>
<keyword evidence="7 8" id="KW-0472">Membrane</keyword>
<dbReference type="Pfam" id="PF03845">
    <property type="entry name" value="Spore_permease"/>
    <property type="match status" value="1"/>
</dbReference>
<evidence type="ECO:0000256" key="5">
    <source>
        <dbReference type="ARBA" id="ARBA00022692"/>
    </source>
</evidence>
<feature type="transmembrane region" description="Helical" evidence="8">
    <location>
        <begin position="322"/>
        <end position="341"/>
    </location>
</feature>
<evidence type="ECO:0000256" key="6">
    <source>
        <dbReference type="ARBA" id="ARBA00022989"/>
    </source>
</evidence>
<comment type="similarity">
    <text evidence="2">Belongs to the amino acid-polyamine-organocation (APC) superfamily. Spore germination protein (SGP) (TC 2.A.3.9) family.</text>
</comment>
<reference evidence="9 10" key="1">
    <citation type="submission" date="2023-03" db="EMBL/GenBank/DDBJ databases">
        <title>Bacillus Genome Sequencing.</title>
        <authorList>
            <person name="Dunlap C."/>
        </authorList>
    </citation>
    <scope>NUCLEOTIDE SEQUENCE [LARGE SCALE GENOMIC DNA]</scope>
    <source>
        <strain evidence="9 10">NRS-52</strain>
    </source>
</reference>
<dbReference type="EMBL" id="JARTLD010000055">
    <property type="protein sequence ID" value="MED5019769.1"/>
    <property type="molecule type" value="Genomic_DNA"/>
</dbReference>
<keyword evidence="3" id="KW-0813">Transport</keyword>
<sequence length="379" mass="44153">MATGDEEMKTLSLYNRTSTLGGIYFLLLVNRTQMHYFILIMPIYLVHSYMFWGIVVMGLLSQLNLMILSKWFTSSYAAKGYQGFVELFGKRMVQIFALLGFLIILLKISIITLGYVEMLHSFIYPSMNKKWLILMILLISLFVASHGMEKTLRFVVIAFLCGAWITIMFIPFFFFPSIANYRDLYPLLPTEWSGQSWQGLLFIWSAFSGSVYLAFMVPWLSSNKKILKYLVIGNMLSIMEYSFLFIASVLFFGSNYLSKINFPLVYMGSYIQTSGLERIDYILISFHMFNYVFDISILLLCFYGAGRIFMRKMNERTTRIGLLSSWFVILISIILMNQWLWQTIPIQKMLLNIQIWLGAFVYLLVPTILFTAVKRKESM</sequence>
<feature type="transmembrane region" description="Helical" evidence="8">
    <location>
        <begin position="93"/>
        <end position="116"/>
    </location>
</feature>
<feature type="transmembrane region" description="Helical" evidence="8">
    <location>
        <begin position="131"/>
        <end position="148"/>
    </location>
</feature>
<feature type="transmembrane region" description="Helical" evidence="8">
    <location>
        <begin position="229"/>
        <end position="252"/>
    </location>
</feature>
<comment type="caution">
    <text evidence="9">The sequence shown here is derived from an EMBL/GenBank/DDBJ whole genome shotgun (WGS) entry which is preliminary data.</text>
</comment>
<feature type="transmembrane region" description="Helical" evidence="8">
    <location>
        <begin position="21"/>
        <end position="45"/>
    </location>
</feature>
<feature type="transmembrane region" description="Helical" evidence="8">
    <location>
        <begin position="51"/>
        <end position="72"/>
    </location>
</feature>
<comment type="subcellular location">
    <subcellularLocation>
        <location evidence="1">Membrane</location>
        <topology evidence="1">Multi-pass membrane protein</topology>
    </subcellularLocation>
</comment>
<proteinExistence type="inferred from homology"/>
<keyword evidence="5 8" id="KW-0812">Transmembrane</keyword>
<gene>
    <name evidence="9" type="ORF">P9847_20965</name>
</gene>
<evidence type="ECO:0000313" key="9">
    <source>
        <dbReference type="EMBL" id="MED5019769.1"/>
    </source>
</evidence>
<keyword evidence="6 8" id="KW-1133">Transmembrane helix</keyword>
<evidence type="ECO:0000256" key="4">
    <source>
        <dbReference type="ARBA" id="ARBA00022544"/>
    </source>
</evidence>
<evidence type="ECO:0000256" key="7">
    <source>
        <dbReference type="ARBA" id="ARBA00023136"/>
    </source>
</evidence>
<evidence type="ECO:0000256" key="2">
    <source>
        <dbReference type="ARBA" id="ARBA00007998"/>
    </source>
</evidence>
<protein>
    <submittedName>
        <fullName evidence="9">GerAB/ArcD/ProY family transporter</fullName>
    </submittedName>
</protein>
<feature type="transmembrane region" description="Helical" evidence="8">
    <location>
        <begin position="288"/>
        <end position="310"/>
    </location>
</feature>
<evidence type="ECO:0000256" key="1">
    <source>
        <dbReference type="ARBA" id="ARBA00004141"/>
    </source>
</evidence>